<accession>W2Q2B8</accession>
<reference evidence="1 2" key="2">
    <citation type="submission" date="2013-11" db="EMBL/GenBank/DDBJ databases">
        <title>The Genome Sequence of Phytophthora parasitica INRA-310.</title>
        <authorList>
            <consortium name="The Broad Institute Genomics Platform"/>
            <person name="Russ C."/>
            <person name="Tyler B."/>
            <person name="Panabieres F."/>
            <person name="Shan W."/>
            <person name="Tripathy S."/>
            <person name="Grunwald N."/>
            <person name="Machado M."/>
            <person name="Johnson C.S."/>
            <person name="Arredondo F."/>
            <person name="Hong C."/>
            <person name="Coffey M."/>
            <person name="Young S.K."/>
            <person name="Zeng Q."/>
            <person name="Gargeya S."/>
            <person name="Fitzgerald M."/>
            <person name="Abouelleil A."/>
            <person name="Alvarado L."/>
            <person name="Chapman S.B."/>
            <person name="Gainer-Dewar J."/>
            <person name="Goldberg J."/>
            <person name="Griggs A."/>
            <person name="Gujja S."/>
            <person name="Hansen M."/>
            <person name="Howarth C."/>
            <person name="Imamovic A."/>
            <person name="Ireland A."/>
            <person name="Larimer J."/>
            <person name="McCowan C."/>
            <person name="Murphy C."/>
            <person name="Pearson M."/>
            <person name="Poon T.W."/>
            <person name="Priest M."/>
            <person name="Roberts A."/>
            <person name="Saif S."/>
            <person name="Shea T."/>
            <person name="Sykes S."/>
            <person name="Wortman J."/>
            <person name="Nusbaum C."/>
            <person name="Birren B."/>
        </authorList>
    </citation>
    <scope>NUCLEOTIDE SEQUENCE [LARGE SCALE GENOMIC DNA]</scope>
    <source>
        <strain evidence="1 2">INRA-310</strain>
    </source>
</reference>
<evidence type="ECO:0000313" key="2">
    <source>
        <dbReference type="Proteomes" id="UP000018817"/>
    </source>
</evidence>
<evidence type="ECO:0000313" key="1">
    <source>
        <dbReference type="EMBL" id="ETN06415.1"/>
    </source>
</evidence>
<sequence>MEGEHKLIQIEDYRLNNGILRLRQGSAKFFPAQASGKEARRNVRGHAKAEGLICSHMWHFSWQNAEFTPKASNLRDRGFMKE</sequence>
<dbReference type="GeneID" id="20183084"/>
<dbReference type="AlphaFoldDB" id="W2Q2B8"/>
<dbReference type="Proteomes" id="UP000018817">
    <property type="component" value="Unassembled WGS sequence"/>
</dbReference>
<dbReference type="VEuPathDB" id="FungiDB:PPTG_13750"/>
<reference evidence="2" key="1">
    <citation type="submission" date="2011-12" db="EMBL/GenBank/DDBJ databases">
        <authorList>
            <consortium name="The Broad Institute Genome Sequencing Platform"/>
            <person name="Russ C."/>
            <person name="Tyler B."/>
            <person name="Panabieres F."/>
            <person name="Shan W."/>
            <person name="Tripathy S."/>
            <person name="Grunwald N."/>
            <person name="Machado M."/>
            <person name="Young S.K."/>
            <person name="Zeng Q."/>
            <person name="Gargeya S."/>
            <person name="Fitzgerald M."/>
            <person name="Haas B."/>
            <person name="Abouelleil A."/>
            <person name="Alvarado L."/>
            <person name="Arachchi H.M."/>
            <person name="Berlin A."/>
            <person name="Chapman S.B."/>
            <person name="Gearin G."/>
            <person name="Goldberg J."/>
            <person name="Griggs A."/>
            <person name="Gujja S."/>
            <person name="Hansen M."/>
            <person name="Heiman D."/>
            <person name="Howarth C."/>
            <person name="Larimer J."/>
            <person name="Lui A."/>
            <person name="MacDonald P.J.P."/>
            <person name="McCowen C."/>
            <person name="Montmayeur A."/>
            <person name="Murphy C."/>
            <person name="Neiman D."/>
            <person name="Pearson M."/>
            <person name="Priest M."/>
            <person name="Roberts A."/>
            <person name="Saif S."/>
            <person name="Shea T."/>
            <person name="Sisk P."/>
            <person name="Stolte C."/>
            <person name="Sykes S."/>
            <person name="Wortman J."/>
            <person name="Nusbaum C."/>
            <person name="Birren B."/>
        </authorList>
    </citation>
    <scope>NUCLEOTIDE SEQUENCE [LARGE SCALE GENOMIC DNA]</scope>
    <source>
        <strain evidence="2">INRA-310</strain>
    </source>
</reference>
<protein>
    <submittedName>
        <fullName evidence="1">Uncharacterized protein</fullName>
    </submittedName>
</protein>
<dbReference type="RefSeq" id="XP_008908384.1">
    <property type="nucleotide sequence ID" value="XM_008910136.1"/>
</dbReference>
<dbReference type="EMBL" id="KI669596">
    <property type="protein sequence ID" value="ETN06415.1"/>
    <property type="molecule type" value="Genomic_DNA"/>
</dbReference>
<proteinExistence type="predicted"/>
<name>W2Q2B8_PHYN3</name>
<organism evidence="1 2">
    <name type="scientific">Phytophthora nicotianae (strain INRA-310)</name>
    <name type="common">Phytophthora parasitica</name>
    <dbReference type="NCBI Taxonomy" id="761204"/>
    <lineage>
        <taxon>Eukaryota</taxon>
        <taxon>Sar</taxon>
        <taxon>Stramenopiles</taxon>
        <taxon>Oomycota</taxon>
        <taxon>Peronosporomycetes</taxon>
        <taxon>Peronosporales</taxon>
        <taxon>Peronosporaceae</taxon>
        <taxon>Phytophthora</taxon>
    </lineage>
</organism>
<gene>
    <name evidence="1" type="ORF">PPTG_13750</name>
</gene>